<organism evidence="2 3">
    <name type="scientific">Flavobacterium frigidimaris</name>
    <dbReference type="NCBI Taxonomy" id="262320"/>
    <lineage>
        <taxon>Bacteria</taxon>
        <taxon>Pseudomonadati</taxon>
        <taxon>Bacteroidota</taxon>
        <taxon>Flavobacteriia</taxon>
        <taxon>Flavobacteriales</taxon>
        <taxon>Flavobacteriaceae</taxon>
        <taxon>Flavobacterium</taxon>
    </lineage>
</organism>
<keyword evidence="1" id="KW-0732">Signal</keyword>
<feature type="signal peptide" evidence="1">
    <location>
        <begin position="1"/>
        <end position="19"/>
    </location>
</feature>
<feature type="chain" id="PRO_5046955136" evidence="1">
    <location>
        <begin position="20"/>
        <end position="180"/>
    </location>
</feature>
<gene>
    <name evidence="2" type="ORF">B0A65_03330</name>
</gene>
<dbReference type="InterPro" id="IPR021958">
    <property type="entry name" value="DUF3575"/>
</dbReference>
<name>A0ABX4BUH3_FLAFR</name>
<dbReference type="RefSeq" id="WP_074659288.1">
    <property type="nucleotide sequence ID" value="NZ_MUGV01000007.1"/>
</dbReference>
<keyword evidence="3" id="KW-1185">Reference proteome</keyword>
<protein>
    <submittedName>
        <fullName evidence="2">DUF3575 domain-containing protein</fullName>
    </submittedName>
</protein>
<dbReference type="Proteomes" id="UP000198382">
    <property type="component" value="Unassembled WGS sequence"/>
</dbReference>
<evidence type="ECO:0000256" key="1">
    <source>
        <dbReference type="SAM" id="SignalP"/>
    </source>
</evidence>
<reference evidence="2 3" key="1">
    <citation type="submission" date="2016-11" db="EMBL/GenBank/DDBJ databases">
        <title>Whole genomes of Flavobacteriaceae.</title>
        <authorList>
            <person name="Stine C."/>
            <person name="Li C."/>
            <person name="Tadesse D."/>
        </authorList>
    </citation>
    <scope>NUCLEOTIDE SEQUENCE [LARGE SCALE GENOMIC DNA]</scope>
    <source>
        <strain evidence="2 3">DSM 15937</strain>
    </source>
</reference>
<dbReference type="Pfam" id="PF12099">
    <property type="entry name" value="DUF3575"/>
    <property type="match status" value="1"/>
</dbReference>
<evidence type="ECO:0000313" key="2">
    <source>
        <dbReference type="EMBL" id="OXA81299.1"/>
    </source>
</evidence>
<proteinExistence type="predicted"/>
<comment type="caution">
    <text evidence="2">The sequence shown here is derived from an EMBL/GenBank/DDBJ whole genome shotgun (WGS) entry which is preliminary data.</text>
</comment>
<evidence type="ECO:0000313" key="3">
    <source>
        <dbReference type="Proteomes" id="UP000198382"/>
    </source>
</evidence>
<accession>A0ABX4BUH3</accession>
<dbReference type="EMBL" id="MUGV01000007">
    <property type="protein sequence ID" value="OXA81299.1"/>
    <property type="molecule type" value="Genomic_DNA"/>
</dbReference>
<sequence>MKKTLLVAVILFSFFSVKAQNETIVDPYQKNNELKLNVISPLSGSIEATYERLLNKKSSLGISFLTVYDDTINDDLNYYISPYYRRYFGKKYASGFFAEGFGMLTSIDGKKIYDSEDHSKFTENPDVTDGAIGVGLGGKWLTKSGFVFEINAGYGFLLFNANKTNHNIVNKIGLNVGYRF</sequence>